<gene>
    <name evidence="2" type="ORF">Vbra_17655</name>
</gene>
<evidence type="ECO:0000313" key="2">
    <source>
        <dbReference type="EMBL" id="CEM28167.1"/>
    </source>
</evidence>
<evidence type="ECO:0008006" key="4">
    <source>
        <dbReference type="Google" id="ProtNLM"/>
    </source>
</evidence>
<accession>A0A0G4GF98</accession>
<organism evidence="2 3">
    <name type="scientific">Vitrella brassicaformis (strain CCMP3155)</name>
    <dbReference type="NCBI Taxonomy" id="1169540"/>
    <lineage>
        <taxon>Eukaryota</taxon>
        <taxon>Sar</taxon>
        <taxon>Alveolata</taxon>
        <taxon>Colpodellida</taxon>
        <taxon>Vitrellaceae</taxon>
        <taxon>Vitrella</taxon>
    </lineage>
</organism>
<reference evidence="2 3" key="1">
    <citation type="submission" date="2014-11" db="EMBL/GenBank/DDBJ databases">
        <authorList>
            <person name="Zhu J."/>
            <person name="Qi W."/>
            <person name="Song R."/>
        </authorList>
    </citation>
    <scope>NUCLEOTIDE SEQUENCE [LARGE SCALE GENOMIC DNA]</scope>
</reference>
<feature type="region of interest" description="Disordered" evidence="1">
    <location>
        <begin position="170"/>
        <end position="193"/>
    </location>
</feature>
<proteinExistence type="predicted"/>
<evidence type="ECO:0000313" key="3">
    <source>
        <dbReference type="Proteomes" id="UP000041254"/>
    </source>
</evidence>
<sequence length="219" mass="25306">MTKFHELVEQDVGGRRVEEDENLILQKRYKFKLVTVDVKGKEMECGVCREKTRFIRGQAGGDIEVNNAVLDAAARDDIDAVILLSGDVDFVKTFDAMDKKDPHRRKWKFVAAFLWSASQELMTRADSSCLLKIGRQGQVWADKWRPLRAVGGMCTMVSLGYMRVDKSLLRRPPSERERSDDTDSERERERELESVNERLLVELRPHRPPGKDFWDHLGK</sequence>
<dbReference type="PhylomeDB" id="A0A0G4GF98"/>
<keyword evidence="3" id="KW-1185">Reference proteome</keyword>
<evidence type="ECO:0000256" key="1">
    <source>
        <dbReference type="SAM" id="MobiDB-lite"/>
    </source>
</evidence>
<dbReference type="Proteomes" id="UP000041254">
    <property type="component" value="Unassembled WGS sequence"/>
</dbReference>
<dbReference type="Gene3D" id="3.40.50.1010">
    <property type="entry name" value="5'-nuclease"/>
    <property type="match status" value="1"/>
</dbReference>
<dbReference type="VEuPathDB" id="CryptoDB:Vbra_17655"/>
<name>A0A0G4GF98_VITBC</name>
<dbReference type="AlphaFoldDB" id="A0A0G4GF98"/>
<protein>
    <recommendedName>
        <fullName evidence="4">NYN domain-containing protein</fullName>
    </recommendedName>
</protein>
<dbReference type="InParanoid" id="A0A0G4GF98"/>
<dbReference type="EMBL" id="CDMY01000646">
    <property type="protein sequence ID" value="CEM28167.1"/>
    <property type="molecule type" value="Genomic_DNA"/>
</dbReference>